<gene>
    <name evidence="2" type="ORF">SVIM_LOCUS223892</name>
</gene>
<evidence type="ECO:0000259" key="1">
    <source>
        <dbReference type="PROSITE" id="PS50994"/>
    </source>
</evidence>
<dbReference type="AlphaFoldDB" id="A0A6N2LI73"/>
<dbReference type="PANTHER" id="PTHR45835:SF99">
    <property type="entry name" value="CHROMO DOMAIN-CONTAINING PROTEIN-RELATED"/>
    <property type="match status" value="1"/>
</dbReference>
<dbReference type="Gene3D" id="3.30.420.10">
    <property type="entry name" value="Ribonuclease H-like superfamily/Ribonuclease H"/>
    <property type="match status" value="2"/>
</dbReference>
<dbReference type="PANTHER" id="PTHR45835">
    <property type="entry name" value="YALI0A06105P"/>
    <property type="match status" value="1"/>
</dbReference>
<dbReference type="InterPro" id="IPR036397">
    <property type="entry name" value="RNaseH_sf"/>
</dbReference>
<evidence type="ECO:0000313" key="2">
    <source>
        <dbReference type="EMBL" id="VFU39834.1"/>
    </source>
</evidence>
<feature type="domain" description="Integrase catalytic" evidence="1">
    <location>
        <begin position="121"/>
        <end position="191"/>
    </location>
</feature>
<dbReference type="InterPro" id="IPR012337">
    <property type="entry name" value="RNaseH-like_sf"/>
</dbReference>
<dbReference type="GO" id="GO:0015074">
    <property type="term" value="P:DNA integration"/>
    <property type="evidence" value="ECO:0007669"/>
    <property type="project" value="InterPro"/>
</dbReference>
<sequence>MANLEMTGIVEKDLHIMFDVTINLCVSIPETRSYGKRIAFEGKSRAKSDSLTSWSLAAVAHSTAWDDISMEFIEGLPPSNGKNTILVVVDRLTKSAHFLPLAHPFTAKVVAEKFVEFVLAGTSLKMSSSYHPQTDGQTEVVNRCVEQYLHCFVNQQPQKWCSLLPWAEYWYNTAYHSSSGMTPFQALYGRLPPPIPHYDSGFSPVNEVDQQLTTRVEILRLLKTNLQAANNSMQQVANSKRRDLEFQIGDWIFL</sequence>
<organism evidence="2">
    <name type="scientific">Salix viminalis</name>
    <name type="common">Common osier</name>
    <name type="synonym">Basket willow</name>
    <dbReference type="NCBI Taxonomy" id="40686"/>
    <lineage>
        <taxon>Eukaryota</taxon>
        <taxon>Viridiplantae</taxon>
        <taxon>Streptophyta</taxon>
        <taxon>Embryophyta</taxon>
        <taxon>Tracheophyta</taxon>
        <taxon>Spermatophyta</taxon>
        <taxon>Magnoliopsida</taxon>
        <taxon>eudicotyledons</taxon>
        <taxon>Gunneridae</taxon>
        <taxon>Pentapetalae</taxon>
        <taxon>rosids</taxon>
        <taxon>fabids</taxon>
        <taxon>Malpighiales</taxon>
        <taxon>Salicaceae</taxon>
        <taxon>Saliceae</taxon>
        <taxon>Salix</taxon>
    </lineage>
</organism>
<accession>A0A6N2LI73</accession>
<name>A0A6N2LI73_SALVM</name>
<dbReference type="InterPro" id="IPR001584">
    <property type="entry name" value="Integrase_cat-core"/>
</dbReference>
<reference evidence="2" key="1">
    <citation type="submission" date="2019-03" db="EMBL/GenBank/DDBJ databases">
        <authorList>
            <person name="Mank J."/>
            <person name="Almeida P."/>
        </authorList>
    </citation>
    <scope>NUCLEOTIDE SEQUENCE</scope>
    <source>
        <strain evidence="2">78183</strain>
    </source>
</reference>
<proteinExistence type="predicted"/>
<dbReference type="SUPFAM" id="SSF53098">
    <property type="entry name" value="Ribonuclease H-like"/>
    <property type="match status" value="1"/>
</dbReference>
<dbReference type="PROSITE" id="PS50994">
    <property type="entry name" value="INTEGRASE"/>
    <property type="match status" value="1"/>
</dbReference>
<dbReference type="GO" id="GO:0003676">
    <property type="term" value="F:nucleic acid binding"/>
    <property type="evidence" value="ECO:0007669"/>
    <property type="project" value="InterPro"/>
</dbReference>
<dbReference type="EMBL" id="CAADRP010001534">
    <property type="protein sequence ID" value="VFU39834.1"/>
    <property type="molecule type" value="Genomic_DNA"/>
</dbReference>
<protein>
    <recommendedName>
        <fullName evidence="1">Integrase catalytic domain-containing protein</fullName>
    </recommendedName>
</protein>